<gene>
    <name evidence="2" type="ORF">EZS28_019717</name>
</gene>
<name>A0A5J4VRA0_9EUKA</name>
<keyword evidence="1" id="KW-0812">Transmembrane</keyword>
<sequence>MTHTLVLSQKKAKLKSKGSLIGENDVFEDTRVGAVKLDDAEVQLKNVSFNDPFDQQTQFNGSEIMVSCQGNSKLNIIDINVNNDTEEQCSSSSAMNYKSSHEANKQINENDKQCQFGFVSDDLCQYNLSDSWEVLPIPIPVLISAKVIVNITKSQEPLQFQIIGERILLGQLKLQIVELGEKTSAEIRQEYDLNREFRDKYQKYENPTSNILSSQRLPRDDRGYIIWPLNGSTQLPFLVKAAVINSQNAIFSLNDYSWLNSRLKWYGIFASNDGVNFAGIDGENESVRLDVKIEEGEQFVNYLRFQLSAWQAWLIPPIVVGFLTVIISVIVYMIWKNRYEKNKEAEHMKLLIQQRDHRQKQQLNTINRLIQRHYEQYSQQLVPVIENEGIPKSQIRKQISKLSLVNYSSDSDGNVIDYSLVALDSDEATGQEWGTTGPPASMGLAQHGIYQPPKEILELQIRQNKVNKWLEQKKILQSRILSPVSEDQK</sequence>
<evidence type="ECO:0000313" key="2">
    <source>
        <dbReference type="EMBL" id="KAA6384756.1"/>
    </source>
</evidence>
<dbReference type="Proteomes" id="UP000324800">
    <property type="component" value="Unassembled WGS sequence"/>
</dbReference>
<feature type="transmembrane region" description="Helical" evidence="1">
    <location>
        <begin position="313"/>
        <end position="335"/>
    </location>
</feature>
<dbReference type="EMBL" id="SNRW01005596">
    <property type="protein sequence ID" value="KAA6384756.1"/>
    <property type="molecule type" value="Genomic_DNA"/>
</dbReference>
<proteinExistence type="predicted"/>
<comment type="caution">
    <text evidence="2">The sequence shown here is derived from an EMBL/GenBank/DDBJ whole genome shotgun (WGS) entry which is preliminary data.</text>
</comment>
<accession>A0A5J4VRA0</accession>
<evidence type="ECO:0000313" key="3">
    <source>
        <dbReference type="Proteomes" id="UP000324800"/>
    </source>
</evidence>
<reference evidence="2 3" key="1">
    <citation type="submission" date="2019-03" db="EMBL/GenBank/DDBJ databases">
        <title>Single cell metagenomics reveals metabolic interactions within the superorganism composed of flagellate Streblomastix strix and complex community of Bacteroidetes bacteria on its surface.</title>
        <authorList>
            <person name="Treitli S.C."/>
            <person name="Kolisko M."/>
            <person name="Husnik F."/>
            <person name="Keeling P."/>
            <person name="Hampl V."/>
        </authorList>
    </citation>
    <scope>NUCLEOTIDE SEQUENCE [LARGE SCALE GENOMIC DNA]</scope>
    <source>
        <strain evidence="2">ST1C</strain>
    </source>
</reference>
<keyword evidence="1" id="KW-0472">Membrane</keyword>
<keyword evidence="1" id="KW-1133">Transmembrane helix</keyword>
<protein>
    <submittedName>
        <fullName evidence="2">Uncharacterized protein</fullName>
    </submittedName>
</protein>
<dbReference type="AlphaFoldDB" id="A0A5J4VRA0"/>
<organism evidence="2 3">
    <name type="scientific">Streblomastix strix</name>
    <dbReference type="NCBI Taxonomy" id="222440"/>
    <lineage>
        <taxon>Eukaryota</taxon>
        <taxon>Metamonada</taxon>
        <taxon>Preaxostyla</taxon>
        <taxon>Oxymonadida</taxon>
        <taxon>Streblomastigidae</taxon>
        <taxon>Streblomastix</taxon>
    </lineage>
</organism>
<evidence type="ECO:0000256" key="1">
    <source>
        <dbReference type="SAM" id="Phobius"/>
    </source>
</evidence>